<keyword evidence="2" id="KW-1185">Reference proteome</keyword>
<accession>A0A8J2JD30</accession>
<sequence length="19" mass="2074">HCIFVSSPICANIFVIDVP</sequence>
<dbReference type="AlphaFoldDB" id="A0A8J2JD30"/>
<evidence type="ECO:0000313" key="1">
    <source>
        <dbReference type="EMBL" id="CAG7697009.1"/>
    </source>
</evidence>
<protein>
    <submittedName>
        <fullName evidence="1">Uncharacterized protein</fullName>
    </submittedName>
</protein>
<comment type="caution">
    <text evidence="1">The sequence shown here is derived from an EMBL/GenBank/DDBJ whole genome shotgun (WGS) entry which is preliminary data.</text>
</comment>
<feature type="non-terminal residue" evidence="1">
    <location>
        <position position="1"/>
    </location>
</feature>
<dbReference type="EMBL" id="CAJVCH010024561">
    <property type="protein sequence ID" value="CAG7697009.1"/>
    <property type="molecule type" value="Genomic_DNA"/>
</dbReference>
<dbReference type="Proteomes" id="UP000708208">
    <property type="component" value="Unassembled WGS sequence"/>
</dbReference>
<proteinExistence type="predicted"/>
<organism evidence="1 2">
    <name type="scientific">Allacma fusca</name>
    <dbReference type="NCBI Taxonomy" id="39272"/>
    <lineage>
        <taxon>Eukaryota</taxon>
        <taxon>Metazoa</taxon>
        <taxon>Ecdysozoa</taxon>
        <taxon>Arthropoda</taxon>
        <taxon>Hexapoda</taxon>
        <taxon>Collembola</taxon>
        <taxon>Symphypleona</taxon>
        <taxon>Sminthuridae</taxon>
        <taxon>Allacma</taxon>
    </lineage>
</organism>
<reference evidence="1" key="1">
    <citation type="submission" date="2021-06" db="EMBL/GenBank/DDBJ databases">
        <authorList>
            <person name="Hodson N. C."/>
            <person name="Mongue J. A."/>
            <person name="Jaron S. K."/>
        </authorList>
    </citation>
    <scope>NUCLEOTIDE SEQUENCE</scope>
</reference>
<evidence type="ECO:0000313" key="2">
    <source>
        <dbReference type="Proteomes" id="UP000708208"/>
    </source>
</evidence>
<gene>
    <name evidence="1" type="ORF">AFUS01_LOCUS3980</name>
</gene>
<name>A0A8J2JD30_9HEXA</name>